<sequence>MNRHTVSGSRLLLVLFLFFVILAPSAASGVSGYTKKKMTREIESARSLLGQGEIDRARAALQRVLRMDPNHVGAHHLLAQMAFDRDQWAIADHHINWLLRRNPRDETALFLSALLNNRTGERLKAHTQLRILVKIGARNPAVYRELAGYLMEDGHPEEAALVLVLGTEQSASGGVLIQECGEVWKKLRHPEVALSLWQCTRAESAPNIPSLFQQAYLYHRLMDYPEARALYESVLLLSPEHDQALYNLSLIHRSEGDQEAAARTLERLIEVSPGFELAYAELARVYLTLDRPQEALDLLKRYLNIGNDPDLQVLAKEAIARLSGEDQDGDGGPAESSNDGQNKESDGSR</sequence>
<proteinExistence type="predicted"/>
<evidence type="ECO:0000313" key="5">
    <source>
        <dbReference type="EMBL" id="MBU2690517.1"/>
    </source>
</evidence>
<dbReference type="EMBL" id="JAHJDP010000032">
    <property type="protein sequence ID" value="MBU2690517.1"/>
    <property type="molecule type" value="Genomic_DNA"/>
</dbReference>
<protein>
    <submittedName>
        <fullName evidence="5">Tetratricopeptide repeat protein</fullName>
    </submittedName>
</protein>
<keyword evidence="2 3" id="KW-0802">TPR repeat</keyword>
<accession>A0A948W2Z2</accession>
<dbReference type="SMART" id="SM00028">
    <property type="entry name" value="TPR"/>
    <property type="match status" value="5"/>
</dbReference>
<dbReference type="InterPro" id="IPR011990">
    <property type="entry name" value="TPR-like_helical_dom_sf"/>
</dbReference>
<dbReference type="Gene3D" id="1.25.40.10">
    <property type="entry name" value="Tetratricopeptide repeat domain"/>
    <property type="match status" value="2"/>
</dbReference>
<evidence type="ECO:0000313" key="6">
    <source>
        <dbReference type="Proteomes" id="UP000777784"/>
    </source>
</evidence>
<dbReference type="Proteomes" id="UP000777784">
    <property type="component" value="Unassembled WGS sequence"/>
</dbReference>
<evidence type="ECO:0000256" key="1">
    <source>
        <dbReference type="ARBA" id="ARBA00022737"/>
    </source>
</evidence>
<dbReference type="Pfam" id="PF13174">
    <property type="entry name" value="TPR_6"/>
    <property type="match status" value="1"/>
</dbReference>
<gene>
    <name evidence="5" type="ORF">KJ970_06275</name>
</gene>
<dbReference type="PROSITE" id="PS50005">
    <property type="entry name" value="TPR"/>
    <property type="match status" value="2"/>
</dbReference>
<dbReference type="InterPro" id="IPR019734">
    <property type="entry name" value="TPR_rpt"/>
</dbReference>
<dbReference type="Pfam" id="PF14559">
    <property type="entry name" value="TPR_19"/>
    <property type="match status" value="1"/>
</dbReference>
<dbReference type="PANTHER" id="PTHR45586">
    <property type="entry name" value="TPR REPEAT-CONTAINING PROTEIN PA4667"/>
    <property type="match status" value="1"/>
</dbReference>
<reference evidence="5" key="1">
    <citation type="submission" date="2021-05" db="EMBL/GenBank/DDBJ databases">
        <title>Energy efficiency and biological interactions define the core microbiome of deep oligotrophic groundwater.</title>
        <authorList>
            <person name="Mehrshad M."/>
            <person name="Lopez-Fernandez M."/>
            <person name="Bell E."/>
            <person name="Bernier-Latmani R."/>
            <person name="Bertilsson S."/>
            <person name="Dopson M."/>
        </authorList>
    </citation>
    <scope>NUCLEOTIDE SEQUENCE</scope>
    <source>
        <strain evidence="5">Modern_marine.mb.64</strain>
    </source>
</reference>
<dbReference type="Pfam" id="PF13432">
    <property type="entry name" value="TPR_16"/>
    <property type="match status" value="1"/>
</dbReference>
<evidence type="ECO:0000256" key="3">
    <source>
        <dbReference type="PROSITE-ProRule" id="PRU00339"/>
    </source>
</evidence>
<dbReference type="InterPro" id="IPR051012">
    <property type="entry name" value="CellSynth/LPSAsmb/PSIAsmb"/>
</dbReference>
<evidence type="ECO:0000256" key="2">
    <source>
        <dbReference type="ARBA" id="ARBA00022803"/>
    </source>
</evidence>
<organism evidence="5 6">
    <name type="scientific">Eiseniibacteriota bacterium</name>
    <dbReference type="NCBI Taxonomy" id="2212470"/>
    <lineage>
        <taxon>Bacteria</taxon>
        <taxon>Candidatus Eiseniibacteriota</taxon>
    </lineage>
</organism>
<evidence type="ECO:0000256" key="4">
    <source>
        <dbReference type="SAM" id="MobiDB-lite"/>
    </source>
</evidence>
<keyword evidence="1" id="KW-0677">Repeat</keyword>
<dbReference type="SUPFAM" id="SSF48452">
    <property type="entry name" value="TPR-like"/>
    <property type="match status" value="1"/>
</dbReference>
<dbReference type="AlphaFoldDB" id="A0A948W2Z2"/>
<feature type="region of interest" description="Disordered" evidence="4">
    <location>
        <begin position="322"/>
        <end position="349"/>
    </location>
</feature>
<name>A0A948W2Z2_UNCEI</name>
<dbReference type="PANTHER" id="PTHR45586:SF1">
    <property type="entry name" value="LIPOPOLYSACCHARIDE ASSEMBLY PROTEIN B"/>
    <property type="match status" value="1"/>
</dbReference>
<feature type="repeat" description="TPR" evidence="3">
    <location>
        <begin position="242"/>
        <end position="275"/>
    </location>
</feature>
<comment type="caution">
    <text evidence="5">The sequence shown here is derived from an EMBL/GenBank/DDBJ whole genome shotgun (WGS) entry which is preliminary data.</text>
</comment>
<feature type="repeat" description="TPR" evidence="3">
    <location>
        <begin position="208"/>
        <end position="241"/>
    </location>
</feature>